<organism evidence="2 3">
    <name type="scientific">Danionella cerebrum</name>
    <dbReference type="NCBI Taxonomy" id="2873325"/>
    <lineage>
        <taxon>Eukaryota</taxon>
        <taxon>Metazoa</taxon>
        <taxon>Chordata</taxon>
        <taxon>Craniata</taxon>
        <taxon>Vertebrata</taxon>
        <taxon>Euteleostomi</taxon>
        <taxon>Actinopterygii</taxon>
        <taxon>Neopterygii</taxon>
        <taxon>Teleostei</taxon>
        <taxon>Ostariophysi</taxon>
        <taxon>Cypriniformes</taxon>
        <taxon>Danionidae</taxon>
        <taxon>Danioninae</taxon>
        <taxon>Danionella</taxon>
    </lineage>
</organism>
<feature type="compositionally biased region" description="Polar residues" evidence="1">
    <location>
        <begin position="22"/>
        <end position="46"/>
    </location>
</feature>
<evidence type="ECO:0000313" key="3">
    <source>
        <dbReference type="Proteomes" id="UP000316079"/>
    </source>
</evidence>
<feature type="region of interest" description="Disordered" evidence="1">
    <location>
        <begin position="1"/>
        <end position="63"/>
    </location>
</feature>
<dbReference type="AlphaFoldDB" id="A0A553RKN8"/>
<comment type="caution">
    <text evidence="2">The sequence shown here is derived from an EMBL/GenBank/DDBJ whole genome shotgun (WGS) entry which is preliminary data.</text>
</comment>
<sequence>MENSVEDECGDSGAETGGSDYSLRSSASMTEQDTVSHSPPQTNSHTHCIREHFNLEDAKDTMK</sequence>
<reference evidence="2 3" key="1">
    <citation type="journal article" date="2019" name="Sci. Data">
        <title>Hybrid genome assembly and annotation of Danionella translucida.</title>
        <authorList>
            <person name="Kadobianskyi M."/>
            <person name="Schulze L."/>
            <person name="Schuelke M."/>
            <person name="Judkewitz B."/>
        </authorList>
    </citation>
    <scope>NUCLEOTIDE SEQUENCE [LARGE SCALE GENOMIC DNA]</scope>
    <source>
        <strain evidence="2 3">Bolton</strain>
    </source>
</reference>
<evidence type="ECO:0000313" key="2">
    <source>
        <dbReference type="EMBL" id="TRZ02743.1"/>
    </source>
</evidence>
<accession>A0A553RKN8</accession>
<dbReference type="Proteomes" id="UP000316079">
    <property type="component" value="Unassembled WGS sequence"/>
</dbReference>
<dbReference type="EMBL" id="SRMA01023889">
    <property type="protein sequence ID" value="TRZ02743.1"/>
    <property type="molecule type" value="Genomic_DNA"/>
</dbReference>
<gene>
    <name evidence="2" type="ORF">DNTS_005426</name>
</gene>
<evidence type="ECO:0000256" key="1">
    <source>
        <dbReference type="SAM" id="MobiDB-lite"/>
    </source>
</evidence>
<protein>
    <submittedName>
        <fullName evidence="2">Uncharacterized protein</fullName>
    </submittedName>
</protein>
<keyword evidence="3" id="KW-1185">Reference proteome</keyword>
<feature type="compositionally biased region" description="Acidic residues" evidence="1">
    <location>
        <begin position="1"/>
        <end position="10"/>
    </location>
</feature>
<feature type="compositionally biased region" description="Basic and acidic residues" evidence="1">
    <location>
        <begin position="48"/>
        <end position="63"/>
    </location>
</feature>
<proteinExistence type="predicted"/>
<name>A0A553RKN8_9TELE</name>